<dbReference type="EMBL" id="QWGE01000002">
    <property type="protein sequence ID" value="RIJ41528.1"/>
    <property type="molecule type" value="Genomic_DNA"/>
</dbReference>
<dbReference type="InterPro" id="IPR036736">
    <property type="entry name" value="ACP-like_sf"/>
</dbReference>
<reference evidence="3" key="1">
    <citation type="submission" date="2018-08" db="EMBL/GenBank/DDBJ databases">
        <title>Mucilaginibacter sp. MYSH2.</title>
        <authorList>
            <person name="Seo T."/>
        </authorList>
    </citation>
    <scope>NUCLEOTIDE SEQUENCE [LARGE SCALE GENOMIC DNA]</scope>
    <source>
        <strain evidence="3">KIRAN</strain>
    </source>
</reference>
<feature type="domain" description="Carrier" evidence="1">
    <location>
        <begin position="1"/>
        <end position="42"/>
    </location>
</feature>
<dbReference type="Gene3D" id="1.10.1200.10">
    <property type="entry name" value="ACP-like"/>
    <property type="match status" value="1"/>
</dbReference>
<evidence type="ECO:0000313" key="2">
    <source>
        <dbReference type="EMBL" id="RIJ41528.1"/>
    </source>
</evidence>
<sequence>MGLDSVELLFEIEENFGIQIPDLEAEKIYTVGDFADTIYKKIKTVPNQKCLTQVVFYRIRQAMVIMGNVRDNISPDSKISELLPIGNVQAEWERLQKEVQLKFPELVKMDIDKTIEQEVKLFGIKIYKRTEPVTEHSIKKLIDWVISLNFKQLIDIEQISNKYEVERIVAGIISEKMGIRINKIELRHSITDDLGVD</sequence>
<accession>A0A399SEA4</accession>
<organism evidence="2 3">
    <name type="scientific">Pontibacter oryzae</name>
    <dbReference type="NCBI Taxonomy" id="2304593"/>
    <lineage>
        <taxon>Bacteria</taxon>
        <taxon>Pseudomonadati</taxon>
        <taxon>Bacteroidota</taxon>
        <taxon>Cytophagia</taxon>
        <taxon>Cytophagales</taxon>
        <taxon>Hymenobacteraceae</taxon>
        <taxon>Pontibacter</taxon>
    </lineage>
</organism>
<dbReference type="AlphaFoldDB" id="A0A399SEA4"/>
<evidence type="ECO:0000313" key="3">
    <source>
        <dbReference type="Proteomes" id="UP000266005"/>
    </source>
</evidence>
<dbReference type="InterPro" id="IPR009081">
    <property type="entry name" value="PP-bd_ACP"/>
</dbReference>
<gene>
    <name evidence="2" type="ORF">D1627_05690</name>
</gene>
<comment type="caution">
    <text evidence="2">The sequence shown here is derived from an EMBL/GenBank/DDBJ whole genome shotgun (WGS) entry which is preliminary data.</text>
</comment>
<protein>
    <submittedName>
        <fullName evidence="2">Phosphopantetheine-binding protein</fullName>
    </submittedName>
</protein>
<dbReference type="RefSeq" id="WP_119431276.1">
    <property type="nucleotide sequence ID" value="NZ_QWGE01000002.1"/>
</dbReference>
<evidence type="ECO:0000259" key="1">
    <source>
        <dbReference type="PROSITE" id="PS50075"/>
    </source>
</evidence>
<dbReference type="SUPFAM" id="SSF47336">
    <property type="entry name" value="ACP-like"/>
    <property type="match status" value="1"/>
</dbReference>
<proteinExistence type="predicted"/>
<keyword evidence="3" id="KW-1185">Reference proteome</keyword>
<dbReference type="Proteomes" id="UP000266005">
    <property type="component" value="Unassembled WGS sequence"/>
</dbReference>
<dbReference type="PROSITE" id="PS50075">
    <property type="entry name" value="CARRIER"/>
    <property type="match status" value="1"/>
</dbReference>
<dbReference type="OrthoDB" id="9804551at2"/>
<name>A0A399SEA4_9BACT</name>